<proteinExistence type="predicted"/>
<accession>A0A9P6TBE5</accession>
<keyword evidence="3" id="KW-1185">Reference proteome</keyword>
<sequence>MGPEDAPTLGQRLRKPQRPDPFAPQMRTDAFNPIGSAKTPTQTPRPLTFDENRMAQSLEGGAPSSQRLEVPGLATWSASKAAAKTTTKSTKKRARLSTSGVEAEDIAKTISHTPRSTRMANLFPEGAAAQSLTKKQAKLIDIMGIAFQSRSKTSQSSKLSIDLETGADKLVLAGAIFGKHKEDVMIANTCTSPHIQDLTSARTAASANAFAFQTSNVDEKLKTLAEQVNKLTTVVLKSATPKQQAQPLPTRTRSYALAASKHAPNAPQTRRHGPATQPQTKKSAPKKRTGNIILHTQLKPQAKVYTDTTTAKKLRNTTFKSLPTRTNSRRMVGCARSSWRVSIQEKL</sequence>
<evidence type="ECO:0000256" key="1">
    <source>
        <dbReference type="SAM" id="MobiDB-lite"/>
    </source>
</evidence>
<comment type="caution">
    <text evidence="2">The sequence shown here is derived from an EMBL/GenBank/DDBJ whole genome shotgun (WGS) entry which is preliminary data.</text>
</comment>
<evidence type="ECO:0000313" key="2">
    <source>
        <dbReference type="EMBL" id="KAG0145570.1"/>
    </source>
</evidence>
<feature type="compositionally biased region" description="Low complexity" evidence="1">
    <location>
        <begin position="77"/>
        <end position="88"/>
    </location>
</feature>
<dbReference type="Proteomes" id="UP000886653">
    <property type="component" value="Unassembled WGS sequence"/>
</dbReference>
<protein>
    <submittedName>
        <fullName evidence="2">Uncharacterized protein</fullName>
    </submittedName>
</protein>
<organism evidence="2 3">
    <name type="scientific">Cronartium quercuum f. sp. fusiforme G11</name>
    <dbReference type="NCBI Taxonomy" id="708437"/>
    <lineage>
        <taxon>Eukaryota</taxon>
        <taxon>Fungi</taxon>
        <taxon>Dikarya</taxon>
        <taxon>Basidiomycota</taxon>
        <taxon>Pucciniomycotina</taxon>
        <taxon>Pucciniomycetes</taxon>
        <taxon>Pucciniales</taxon>
        <taxon>Coleosporiaceae</taxon>
        <taxon>Cronartium</taxon>
    </lineage>
</organism>
<name>A0A9P6TBE5_9BASI</name>
<dbReference type="EMBL" id="MU167274">
    <property type="protein sequence ID" value="KAG0145570.1"/>
    <property type="molecule type" value="Genomic_DNA"/>
</dbReference>
<feature type="region of interest" description="Disordered" evidence="1">
    <location>
        <begin position="258"/>
        <end position="291"/>
    </location>
</feature>
<feature type="region of interest" description="Disordered" evidence="1">
    <location>
        <begin position="1"/>
        <end position="105"/>
    </location>
</feature>
<evidence type="ECO:0000313" key="3">
    <source>
        <dbReference type="Proteomes" id="UP000886653"/>
    </source>
</evidence>
<dbReference type="AlphaFoldDB" id="A0A9P6TBE5"/>
<gene>
    <name evidence="2" type="ORF">CROQUDRAFT_671683</name>
</gene>
<reference evidence="2" key="1">
    <citation type="submission" date="2013-11" db="EMBL/GenBank/DDBJ databases">
        <title>Genome sequence of the fusiform rust pathogen reveals effectors for host alternation and coevolution with pine.</title>
        <authorList>
            <consortium name="DOE Joint Genome Institute"/>
            <person name="Smith K."/>
            <person name="Pendleton A."/>
            <person name="Kubisiak T."/>
            <person name="Anderson C."/>
            <person name="Salamov A."/>
            <person name="Aerts A."/>
            <person name="Riley R."/>
            <person name="Clum A."/>
            <person name="Lindquist E."/>
            <person name="Ence D."/>
            <person name="Campbell M."/>
            <person name="Kronenberg Z."/>
            <person name="Feau N."/>
            <person name="Dhillon B."/>
            <person name="Hamelin R."/>
            <person name="Burleigh J."/>
            <person name="Smith J."/>
            <person name="Yandell M."/>
            <person name="Nelson C."/>
            <person name="Grigoriev I."/>
            <person name="Davis J."/>
        </authorList>
    </citation>
    <scope>NUCLEOTIDE SEQUENCE</scope>
    <source>
        <strain evidence="2">G11</strain>
    </source>
</reference>